<proteinExistence type="predicted"/>
<dbReference type="Proteomes" id="UP000014184">
    <property type="component" value="Unassembled WGS sequence"/>
</dbReference>
<sequence length="157" mass="18244">MSDNAKVRFGDKLVQVHNELRSWIRAIQEEIEEFLDERDKLDSGEKTVPTLAYQLRKNCLDFCHQLHGHHVTEDERFFPALEEQFPELRPQLERMRQEHTVVADLISRIRATVSEAGDGDAEKTKKELASLVALLEDHLDYEEKYIVEAMNNLPSTV</sequence>
<organism evidence="2 3">
    <name type="scientific">Thermobifida fusca TM51</name>
    <dbReference type="NCBI Taxonomy" id="1169414"/>
    <lineage>
        <taxon>Bacteria</taxon>
        <taxon>Bacillati</taxon>
        <taxon>Actinomycetota</taxon>
        <taxon>Actinomycetes</taxon>
        <taxon>Streptosporangiales</taxon>
        <taxon>Nocardiopsidaceae</taxon>
        <taxon>Thermobifida</taxon>
    </lineage>
</organism>
<accession>A0A9P2TBZ5</accession>
<keyword evidence="3" id="KW-1185">Reference proteome</keyword>
<reference evidence="2 3" key="1">
    <citation type="journal article" date="2013" name="Genome Announc.">
        <title>Draft Genome Sequence of the Lignocellulose Decomposer Thermobifida fusca Strain TM51.</title>
        <authorList>
            <person name="Toth A."/>
            <person name="Barna T."/>
            <person name="Nagy I."/>
            <person name="Horvath B."/>
            <person name="Nagy I."/>
            <person name="Tancsics A."/>
            <person name="Kriszt B."/>
            <person name="Baka E."/>
            <person name="Fekete C."/>
            <person name="Kukolya J."/>
        </authorList>
    </citation>
    <scope>NUCLEOTIDE SEQUENCE [LARGE SCALE GENOMIC DNA]</scope>
    <source>
        <strain evidence="2 3">TM51</strain>
    </source>
</reference>
<evidence type="ECO:0000313" key="3">
    <source>
        <dbReference type="Proteomes" id="UP000014184"/>
    </source>
</evidence>
<dbReference type="Gene3D" id="1.20.120.520">
    <property type="entry name" value="nmb1532 protein domain like"/>
    <property type="match status" value="1"/>
</dbReference>
<dbReference type="EMBL" id="AOSG01000030">
    <property type="protein sequence ID" value="EOR71639.1"/>
    <property type="molecule type" value="Genomic_DNA"/>
</dbReference>
<dbReference type="AlphaFoldDB" id="A0A9P2TBZ5"/>
<feature type="domain" description="Hemerythrin-like" evidence="1">
    <location>
        <begin position="14"/>
        <end position="147"/>
    </location>
</feature>
<gene>
    <name evidence="2" type="ORF">TM51_06619</name>
</gene>
<dbReference type="Pfam" id="PF01814">
    <property type="entry name" value="Hemerythrin"/>
    <property type="match status" value="1"/>
</dbReference>
<protein>
    <recommendedName>
        <fullName evidence="1">Hemerythrin-like domain-containing protein</fullName>
    </recommendedName>
</protein>
<evidence type="ECO:0000313" key="2">
    <source>
        <dbReference type="EMBL" id="EOR71639.1"/>
    </source>
</evidence>
<name>A0A9P2TBZ5_THEFU</name>
<dbReference type="InterPro" id="IPR012312">
    <property type="entry name" value="Hemerythrin-like"/>
</dbReference>
<dbReference type="RefSeq" id="WP_011291684.1">
    <property type="nucleotide sequence ID" value="NZ_AOSG01000030.1"/>
</dbReference>
<comment type="caution">
    <text evidence="2">The sequence shown here is derived from an EMBL/GenBank/DDBJ whole genome shotgun (WGS) entry which is preliminary data.</text>
</comment>
<evidence type="ECO:0000259" key="1">
    <source>
        <dbReference type="Pfam" id="PF01814"/>
    </source>
</evidence>